<organism evidence="3">
    <name type="scientific">bioreactor metagenome</name>
    <dbReference type="NCBI Taxonomy" id="1076179"/>
    <lineage>
        <taxon>unclassified sequences</taxon>
        <taxon>metagenomes</taxon>
        <taxon>ecological metagenomes</taxon>
    </lineage>
</organism>
<feature type="transmembrane region" description="Helical" evidence="1">
    <location>
        <begin position="99"/>
        <end position="119"/>
    </location>
</feature>
<feature type="domain" description="DUF1468" evidence="2">
    <location>
        <begin position="9"/>
        <end position="121"/>
    </location>
</feature>
<keyword evidence="1" id="KW-0472">Membrane</keyword>
<sequence>MGYPPSNHGVPGPGMFPILIASLILVSSLTLALLTLRMPKEKDTEIDLKSKNVLNVYITMAGLIVYIVLLPMIGFIVTTSIMLVLYLKWFGKRPWWKCILISLIFTIAIFLLFGSVLNVPMRFGLLI</sequence>
<evidence type="ECO:0000259" key="2">
    <source>
        <dbReference type="Pfam" id="PF07331"/>
    </source>
</evidence>
<comment type="caution">
    <text evidence="3">The sequence shown here is derived from an EMBL/GenBank/DDBJ whole genome shotgun (WGS) entry which is preliminary data.</text>
</comment>
<gene>
    <name evidence="3" type="ORF">SDC9_137632</name>
</gene>
<accession>A0A645DMM8</accession>
<keyword evidence="1" id="KW-0812">Transmembrane</keyword>
<reference evidence="3" key="1">
    <citation type="submission" date="2019-08" db="EMBL/GenBank/DDBJ databases">
        <authorList>
            <person name="Kucharzyk K."/>
            <person name="Murdoch R.W."/>
            <person name="Higgins S."/>
            <person name="Loffler F."/>
        </authorList>
    </citation>
    <scope>NUCLEOTIDE SEQUENCE</scope>
</reference>
<dbReference type="EMBL" id="VSSQ01037743">
    <property type="protein sequence ID" value="MPM90511.1"/>
    <property type="molecule type" value="Genomic_DNA"/>
</dbReference>
<protein>
    <recommendedName>
        <fullName evidence="2">DUF1468 domain-containing protein</fullName>
    </recommendedName>
</protein>
<feature type="transmembrane region" description="Helical" evidence="1">
    <location>
        <begin position="15"/>
        <end position="36"/>
    </location>
</feature>
<dbReference type="AlphaFoldDB" id="A0A645DMM8"/>
<dbReference type="Pfam" id="PF07331">
    <property type="entry name" value="TctB"/>
    <property type="match status" value="1"/>
</dbReference>
<proteinExistence type="predicted"/>
<name>A0A645DMM8_9ZZZZ</name>
<evidence type="ECO:0000256" key="1">
    <source>
        <dbReference type="SAM" id="Phobius"/>
    </source>
</evidence>
<feature type="transmembrane region" description="Helical" evidence="1">
    <location>
        <begin position="57"/>
        <end position="87"/>
    </location>
</feature>
<dbReference type="InterPro" id="IPR009936">
    <property type="entry name" value="DUF1468"/>
</dbReference>
<keyword evidence="1" id="KW-1133">Transmembrane helix</keyword>
<evidence type="ECO:0000313" key="3">
    <source>
        <dbReference type="EMBL" id="MPM90511.1"/>
    </source>
</evidence>